<dbReference type="Proteomes" id="UP000078200">
    <property type="component" value="Unassembled WGS sequence"/>
</dbReference>
<organism evidence="1 2">
    <name type="scientific">Glossina austeni</name>
    <name type="common">Savannah tsetse fly</name>
    <dbReference type="NCBI Taxonomy" id="7395"/>
    <lineage>
        <taxon>Eukaryota</taxon>
        <taxon>Metazoa</taxon>
        <taxon>Ecdysozoa</taxon>
        <taxon>Arthropoda</taxon>
        <taxon>Hexapoda</taxon>
        <taxon>Insecta</taxon>
        <taxon>Pterygota</taxon>
        <taxon>Neoptera</taxon>
        <taxon>Endopterygota</taxon>
        <taxon>Diptera</taxon>
        <taxon>Brachycera</taxon>
        <taxon>Muscomorpha</taxon>
        <taxon>Hippoboscoidea</taxon>
        <taxon>Glossinidae</taxon>
        <taxon>Glossina</taxon>
    </lineage>
</organism>
<protein>
    <submittedName>
        <fullName evidence="1">Uncharacterized protein</fullName>
    </submittedName>
</protein>
<keyword evidence="2" id="KW-1185">Reference proteome</keyword>
<accession>A0A1A9UV77</accession>
<reference evidence="1" key="1">
    <citation type="submission" date="2020-05" db="UniProtKB">
        <authorList>
            <consortium name="EnsemblMetazoa"/>
        </authorList>
    </citation>
    <scope>IDENTIFICATION</scope>
    <source>
        <strain evidence="1">TTRI</strain>
    </source>
</reference>
<proteinExistence type="predicted"/>
<dbReference type="EnsemblMetazoa" id="GAUT016730-RA">
    <property type="protein sequence ID" value="GAUT016730-PA"/>
    <property type="gene ID" value="GAUT016730"/>
</dbReference>
<sequence length="118" mass="13003">MKCRERKFKTTTTATTTITSLVDGSTLNSLKNRKTRIRGMERDGNRLNPAQGRGACFKGDINIIDALTMDCTYRKRRGGVEDGTGQDGSYSGKCWGEEVDERGRVGGENGSVNNLQEH</sequence>
<dbReference type="VEuPathDB" id="VectorBase:GAUT016730"/>
<dbReference type="AlphaFoldDB" id="A0A1A9UV77"/>
<name>A0A1A9UV77_GLOAU</name>
<evidence type="ECO:0000313" key="1">
    <source>
        <dbReference type="EnsemblMetazoa" id="GAUT016730-PA"/>
    </source>
</evidence>
<evidence type="ECO:0000313" key="2">
    <source>
        <dbReference type="Proteomes" id="UP000078200"/>
    </source>
</evidence>